<dbReference type="EMBL" id="GBRH01240559">
    <property type="protein sequence ID" value="JAD57336.1"/>
    <property type="molecule type" value="Transcribed_RNA"/>
</dbReference>
<dbReference type="AlphaFoldDB" id="A0A0A9R7M4"/>
<protein>
    <submittedName>
        <fullName evidence="1">Uncharacterized protein</fullName>
    </submittedName>
</protein>
<sequence>MNIYSTDDFQLISTLHVANCYALLFGINNVRLGSVWHSWRIQ</sequence>
<evidence type="ECO:0000313" key="1">
    <source>
        <dbReference type="EMBL" id="JAD57336.1"/>
    </source>
</evidence>
<proteinExistence type="predicted"/>
<organism evidence="1">
    <name type="scientific">Arundo donax</name>
    <name type="common">Giant reed</name>
    <name type="synonym">Donax arundinaceus</name>
    <dbReference type="NCBI Taxonomy" id="35708"/>
    <lineage>
        <taxon>Eukaryota</taxon>
        <taxon>Viridiplantae</taxon>
        <taxon>Streptophyta</taxon>
        <taxon>Embryophyta</taxon>
        <taxon>Tracheophyta</taxon>
        <taxon>Spermatophyta</taxon>
        <taxon>Magnoliopsida</taxon>
        <taxon>Liliopsida</taxon>
        <taxon>Poales</taxon>
        <taxon>Poaceae</taxon>
        <taxon>PACMAD clade</taxon>
        <taxon>Arundinoideae</taxon>
        <taxon>Arundineae</taxon>
        <taxon>Arundo</taxon>
    </lineage>
</organism>
<accession>A0A0A9R7M4</accession>
<reference evidence="1" key="2">
    <citation type="journal article" date="2015" name="Data Brief">
        <title>Shoot transcriptome of the giant reed, Arundo donax.</title>
        <authorList>
            <person name="Barrero R.A."/>
            <person name="Guerrero F.D."/>
            <person name="Moolhuijzen P."/>
            <person name="Goolsby J.A."/>
            <person name="Tidwell J."/>
            <person name="Bellgard S.E."/>
            <person name="Bellgard M.I."/>
        </authorList>
    </citation>
    <scope>NUCLEOTIDE SEQUENCE</scope>
    <source>
        <tissue evidence="1">Shoot tissue taken approximately 20 cm above the soil surface</tissue>
    </source>
</reference>
<name>A0A0A9R7M4_ARUDO</name>
<reference evidence="1" key="1">
    <citation type="submission" date="2014-09" db="EMBL/GenBank/DDBJ databases">
        <authorList>
            <person name="Magalhaes I.L.F."/>
            <person name="Oliveira U."/>
            <person name="Santos F.R."/>
            <person name="Vidigal T.H.D.A."/>
            <person name="Brescovit A.D."/>
            <person name="Santos A.J."/>
        </authorList>
    </citation>
    <scope>NUCLEOTIDE SEQUENCE</scope>
    <source>
        <tissue evidence="1">Shoot tissue taken approximately 20 cm above the soil surface</tissue>
    </source>
</reference>